<reference evidence="2 3" key="1">
    <citation type="journal article" date="2019" name="Sci. Rep.">
        <title>Comparative genomics of chytrid fungi reveal insights into the obligate biotrophic and pathogenic lifestyle of Synchytrium endobioticum.</title>
        <authorList>
            <person name="van de Vossenberg B.T.L.H."/>
            <person name="Warris S."/>
            <person name="Nguyen H.D.T."/>
            <person name="van Gent-Pelzer M.P.E."/>
            <person name="Joly D.L."/>
            <person name="van de Geest H.C."/>
            <person name="Bonants P.J.M."/>
            <person name="Smith D.S."/>
            <person name="Levesque C.A."/>
            <person name="van der Lee T.A.J."/>
        </authorList>
    </citation>
    <scope>NUCLEOTIDE SEQUENCE [LARGE SCALE GENOMIC DNA]</scope>
    <source>
        <strain evidence="2 3">CBS 809.83</strain>
    </source>
</reference>
<proteinExistence type="predicted"/>
<evidence type="ECO:0000313" key="2">
    <source>
        <dbReference type="EMBL" id="TPX62341.1"/>
    </source>
</evidence>
<gene>
    <name evidence="2" type="ORF">PhCBS80983_g00546</name>
</gene>
<feature type="region of interest" description="Disordered" evidence="1">
    <location>
        <begin position="432"/>
        <end position="479"/>
    </location>
</feature>
<name>A0A507EEQ7_9FUNG</name>
<feature type="compositionally biased region" description="Basic and acidic residues" evidence="1">
    <location>
        <begin position="433"/>
        <end position="448"/>
    </location>
</feature>
<feature type="compositionally biased region" description="Polar residues" evidence="1">
    <location>
        <begin position="137"/>
        <end position="148"/>
    </location>
</feature>
<dbReference type="InterPro" id="IPR046345">
    <property type="entry name" value="TraB_PrgY-like"/>
</dbReference>
<feature type="region of interest" description="Disordered" evidence="1">
    <location>
        <begin position="135"/>
        <end position="154"/>
    </location>
</feature>
<dbReference type="Proteomes" id="UP000318582">
    <property type="component" value="Unassembled WGS sequence"/>
</dbReference>
<evidence type="ECO:0000256" key="1">
    <source>
        <dbReference type="SAM" id="MobiDB-lite"/>
    </source>
</evidence>
<feature type="compositionally biased region" description="Pro residues" evidence="1">
    <location>
        <begin position="459"/>
        <end position="471"/>
    </location>
</feature>
<dbReference type="EMBL" id="QEAQ01000003">
    <property type="protein sequence ID" value="TPX62341.1"/>
    <property type="molecule type" value="Genomic_DNA"/>
</dbReference>
<organism evidence="2 3">
    <name type="scientific">Powellomyces hirtus</name>
    <dbReference type="NCBI Taxonomy" id="109895"/>
    <lineage>
        <taxon>Eukaryota</taxon>
        <taxon>Fungi</taxon>
        <taxon>Fungi incertae sedis</taxon>
        <taxon>Chytridiomycota</taxon>
        <taxon>Chytridiomycota incertae sedis</taxon>
        <taxon>Chytridiomycetes</taxon>
        <taxon>Spizellomycetales</taxon>
        <taxon>Powellomycetaceae</taxon>
        <taxon>Powellomyces</taxon>
    </lineage>
</organism>
<protein>
    <recommendedName>
        <fullName evidence="4">TraB domain-containing protein</fullName>
    </recommendedName>
</protein>
<evidence type="ECO:0008006" key="4">
    <source>
        <dbReference type="Google" id="ProtNLM"/>
    </source>
</evidence>
<dbReference type="PANTHER" id="PTHR21530">
    <property type="entry name" value="PHEROMONE SHUTDOWN PROTEIN"/>
    <property type="match status" value="1"/>
</dbReference>
<dbReference type="PANTHER" id="PTHR21530:SF5">
    <property type="entry name" value="TRAB FAMILY PROTEIN"/>
    <property type="match status" value="1"/>
</dbReference>
<sequence length="479" mass="53553">MTGYIVRFVPRTPPRRPPRGLLYLLRPPTHSIPPHRFFSSSPRAKNVIDTSSPQYIQSNAEWSVLALDHPLVHNQTGIRVYIVGIHHNSPASLERVEQVIAEAQPVAVCLEVDSHRLRRFSAKAEIVLGQYRDQANESDATSATTSPAYSHRVNYTPPRLRGVRTVVQPNAAHTNSAAFTSLTDRDREVLSRLDMDPAHHLSATHIHYGLEMGVAIRAAYEHQAVIRAIDIHPDVLRSDPTHSALIRNLVQRYRLLPPPTRRTSALGRALFWLLTRASLGFRRNVDKEAEADISSVQDHATYLRCWKAFFPSAYFWWLEVRNAGMVDQLRACVRDVAQSRGLLDANGVRKTTREPPPTIVAVVGKSHVFGIAEMWTDVVASEKFPLVKNPVPFQLKGEEIISVEELISSTISNELPGARNASTGTSRVIMQHAQHERGKHGQIERRNEPSAPRRGGTVAPPPAPDRPPPRTPTGIRYID</sequence>
<accession>A0A507EEQ7</accession>
<evidence type="ECO:0000313" key="3">
    <source>
        <dbReference type="Proteomes" id="UP000318582"/>
    </source>
</evidence>
<dbReference type="AlphaFoldDB" id="A0A507EEQ7"/>
<comment type="caution">
    <text evidence="2">The sequence shown here is derived from an EMBL/GenBank/DDBJ whole genome shotgun (WGS) entry which is preliminary data.</text>
</comment>
<keyword evidence="3" id="KW-1185">Reference proteome</keyword>